<dbReference type="PANTHER" id="PTHR36302">
    <property type="entry name" value="BLR7088 PROTEIN"/>
    <property type="match status" value="1"/>
</dbReference>
<name>D9QM52_BRESC</name>
<dbReference type="InterPro" id="IPR058248">
    <property type="entry name" value="Lxx211020-like"/>
</dbReference>
<dbReference type="PANTHER" id="PTHR36302:SF1">
    <property type="entry name" value="COPPER CHAPERONE PCU(A)C"/>
    <property type="match status" value="1"/>
</dbReference>
<dbReference type="SUPFAM" id="SSF110087">
    <property type="entry name" value="DR1885-like metal-binding protein"/>
    <property type="match status" value="1"/>
</dbReference>
<organism evidence="2 3">
    <name type="scientific">Brevundimonas subvibrioides (strain ATCC 15264 / DSM 4735 / LMG 14903 / NBRC 16000 / CB 81)</name>
    <name type="common">Caulobacter subvibrioides</name>
    <dbReference type="NCBI Taxonomy" id="633149"/>
    <lineage>
        <taxon>Bacteria</taxon>
        <taxon>Pseudomonadati</taxon>
        <taxon>Pseudomonadota</taxon>
        <taxon>Alphaproteobacteria</taxon>
        <taxon>Caulobacterales</taxon>
        <taxon>Caulobacteraceae</taxon>
        <taxon>Brevundimonas</taxon>
    </lineage>
</organism>
<protein>
    <recommendedName>
        <fullName evidence="4">Copper chaperone PCu(A)C</fullName>
    </recommendedName>
</protein>
<dbReference type="HOGENOM" id="CLU_100939_2_2_5"/>
<dbReference type="KEGG" id="bsb:Bresu_2671"/>
<keyword evidence="1" id="KW-0732">Signal</keyword>
<evidence type="ECO:0000313" key="3">
    <source>
        <dbReference type="Proteomes" id="UP000002696"/>
    </source>
</evidence>
<feature type="signal peptide" evidence="1">
    <location>
        <begin position="1"/>
        <end position="30"/>
    </location>
</feature>
<dbReference type="Gene3D" id="2.60.40.1890">
    <property type="entry name" value="PCu(A)C copper chaperone"/>
    <property type="match status" value="1"/>
</dbReference>
<dbReference type="eggNOG" id="COG2847">
    <property type="taxonomic scope" value="Bacteria"/>
</dbReference>
<dbReference type="BioCyc" id="BSUB633149:G1GM8-2675-MONOMER"/>
<keyword evidence="3" id="KW-1185">Reference proteome</keyword>
<gene>
    <name evidence="2" type="ordered locus">Bresu_2671</name>
</gene>
<evidence type="ECO:0008006" key="4">
    <source>
        <dbReference type="Google" id="ProtNLM"/>
    </source>
</evidence>
<evidence type="ECO:0000313" key="2">
    <source>
        <dbReference type="EMBL" id="ADL01978.1"/>
    </source>
</evidence>
<dbReference type="PROSITE" id="PS51257">
    <property type="entry name" value="PROKAR_LIPOPROTEIN"/>
    <property type="match status" value="1"/>
</dbReference>
<dbReference type="STRING" id="633149.Bresu_2671"/>
<evidence type="ECO:0000256" key="1">
    <source>
        <dbReference type="SAM" id="SignalP"/>
    </source>
</evidence>
<accession>D9QM52</accession>
<dbReference type="EMBL" id="CP002102">
    <property type="protein sequence ID" value="ADL01978.1"/>
    <property type="molecule type" value="Genomic_DNA"/>
</dbReference>
<sequence>MTHTLERSTMTRLLLSACLLTLAACGQASAPAGPATVAVSDALCRPTPNGRDVTGCYLTLTASQADRLISVGSPVSGLAQIHEMKTENGMMMMGELKDGLALPAGEAVSLAPGGNHIMLLQLKQPLAAGEQVPLTLTFEHAQPVGVRAAVGQPPAAS</sequence>
<dbReference type="InterPro" id="IPR007410">
    <property type="entry name" value="LpqE-like"/>
</dbReference>
<proteinExistence type="predicted"/>
<dbReference type="InParanoid" id="D9QM52"/>
<dbReference type="Pfam" id="PF04314">
    <property type="entry name" value="PCuAC"/>
    <property type="match status" value="1"/>
</dbReference>
<reference evidence="3" key="1">
    <citation type="journal article" date="2011" name="J. Bacteriol.">
        <title>Genome sequences of eight morphologically diverse alphaproteobacteria.</title>
        <authorList>
            <consortium name="US DOE Joint Genome Institute"/>
            <person name="Brown P.J."/>
            <person name="Kysela D.T."/>
            <person name="Buechlein A."/>
            <person name="Hemmerich C."/>
            <person name="Brun Y.V."/>
        </authorList>
    </citation>
    <scope>NUCLEOTIDE SEQUENCE [LARGE SCALE GENOMIC DNA]</scope>
    <source>
        <strain evidence="3">ATCC 15264 / DSM 4735 / LMG 14903 / NBRC 16000 / CB 81</strain>
    </source>
</reference>
<dbReference type="Proteomes" id="UP000002696">
    <property type="component" value="Chromosome"/>
</dbReference>
<dbReference type="InterPro" id="IPR036182">
    <property type="entry name" value="PCuAC_sf"/>
</dbReference>
<dbReference type="AlphaFoldDB" id="D9QM52"/>
<feature type="chain" id="PRO_5003126790" description="Copper chaperone PCu(A)C" evidence="1">
    <location>
        <begin position="31"/>
        <end position="157"/>
    </location>
</feature>